<evidence type="ECO:0000313" key="1">
    <source>
        <dbReference type="EnsemblMetazoa" id="ADIR014125-PA"/>
    </source>
</evidence>
<keyword evidence="2" id="KW-1185">Reference proteome</keyword>
<reference evidence="1" key="2">
    <citation type="submission" date="2020-05" db="UniProtKB">
        <authorList>
            <consortium name="EnsemblMetazoa"/>
        </authorList>
    </citation>
    <scope>IDENTIFICATION</scope>
    <source>
        <strain evidence="1">WRAIR2</strain>
    </source>
</reference>
<protein>
    <submittedName>
        <fullName evidence="1">Uncharacterized protein</fullName>
    </submittedName>
</protein>
<dbReference type="AlphaFoldDB" id="A0A182NW41"/>
<name>A0A182NW41_9DIPT</name>
<accession>A0A182NW41</accession>
<organism evidence="1 2">
    <name type="scientific">Anopheles dirus</name>
    <dbReference type="NCBI Taxonomy" id="7168"/>
    <lineage>
        <taxon>Eukaryota</taxon>
        <taxon>Metazoa</taxon>
        <taxon>Ecdysozoa</taxon>
        <taxon>Arthropoda</taxon>
        <taxon>Hexapoda</taxon>
        <taxon>Insecta</taxon>
        <taxon>Pterygota</taxon>
        <taxon>Neoptera</taxon>
        <taxon>Endopterygota</taxon>
        <taxon>Diptera</taxon>
        <taxon>Nematocera</taxon>
        <taxon>Culicoidea</taxon>
        <taxon>Culicidae</taxon>
        <taxon>Anophelinae</taxon>
        <taxon>Anopheles</taxon>
    </lineage>
</organism>
<proteinExistence type="predicted"/>
<evidence type="ECO:0000313" key="2">
    <source>
        <dbReference type="Proteomes" id="UP000075884"/>
    </source>
</evidence>
<dbReference type="VEuPathDB" id="VectorBase:ADIR014125"/>
<dbReference type="EnsemblMetazoa" id="ADIR014125-RA">
    <property type="protein sequence ID" value="ADIR014125-PA"/>
    <property type="gene ID" value="ADIR014125"/>
</dbReference>
<reference evidence="2" key="1">
    <citation type="submission" date="2013-03" db="EMBL/GenBank/DDBJ databases">
        <title>The Genome Sequence of Anopheles dirus WRAIR2.</title>
        <authorList>
            <consortium name="The Broad Institute Genomics Platform"/>
            <person name="Neafsey D.E."/>
            <person name="Walton C."/>
            <person name="Walker B."/>
            <person name="Young S.K."/>
            <person name="Zeng Q."/>
            <person name="Gargeya S."/>
            <person name="Fitzgerald M."/>
            <person name="Haas B."/>
            <person name="Abouelleil A."/>
            <person name="Allen A.W."/>
            <person name="Alvarado L."/>
            <person name="Arachchi H.M."/>
            <person name="Berlin A.M."/>
            <person name="Chapman S.B."/>
            <person name="Gainer-Dewar J."/>
            <person name="Goldberg J."/>
            <person name="Griggs A."/>
            <person name="Gujja S."/>
            <person name="Hansen M."/>
            <person name="Howarth C."/>
            <person name="Imamovic A."/>
            <person name="Ireland A."/>
            <person name="Larimer J."/>
            <person name="McCowan C."/>
            <person name="Murphy C."/>
            <person name="Pearson M."/>
            <person name="Poon T.W."/>
            <person name="Priest M."/>
            <person name="Roberts A."/>
            <person name="Saif S."/>
            <person name="Shea T."/>
            <person name="Sisk P."/>
            <person name="Sykes S."/>
            <person name="Wortman J."/>
            <person name="Nusbaum C."/>
            <person name="Birren B."/>
        </authorList>
    </citation>
    <scope>NUCLEOTIDE SEQUENCE [LARGE SCALE GENOMIC DNA]</scope>
    <source>
        <strain evidence="2">WRAIR2</strain>
    </source>
</reference>
<dbReference type="Proteomes" id="UP000075884">
    <property type="component" value="Unassembled WGS sequence"/>
</dbReference>
<sequence>MFANSQTSDIKIVDGASSLSTTFVYDMGCT</sequence>